<dbReference type="eggNOG" id="ENOG502ZB1P">
    <property type="taxonomic scope" value="Bacteria"/>
</dbReference>
<accession>A0A069QJV6</accession>
<feature type="domain" description="DUF4007" evidence="1">
    <location>
        <begin position="22"/>
        <end position="295"/>
    </location>
</feature>
<reference evidence="2 3" key="1">
    <citation type="submission" date="2013-08" db="EMBL/GenBank/DDBJ databases">
        <authorList>
            <person name="Weinstock G."/>
            <person name="Sodergren E."/>
            <person name="Wylie T."/>
            <person name="Fulton L."/>
            <person name="Fulton R."/>
            <person name="Fronick C."/>
            <person name="O'Laughlin M."/>
            <person name="Godfrey J."/>
            <person name="Miner T."/>
            <person name="Herter B."/>
            <person name="Appelbaum E."/>
            <person name="Cordes M."/>
            <person name="Lek S."/>
            <person name="Wollam A."/>
            <person name="Pepin K.H."/>
            <person name="Palsikar V.B."/>
            <person name="Mitreva M."/>
            <person name="Wilson R.K."/>
        </authorList>
    </citation>
    <scope>NUCLEOTIDE SEQUENCE [LARGE SCALE GENOMIC DNA]</scope>
    <source>
        <strain evidence="2 3">ATCC 15930</strain>
    </source>
</reference>
<protein>
    <recommendedName>
        <fullName evidence="1">DUF4007 domain-containing protein</fullName>
    </recommendedName>
</protein>
<dbReference type="EMBL" id="JNGW01000029">
    <property type="protein sequence ID" value="KDR53118.1"/>
    <property type="molecule type" value="Genomic_DNA"/>
</dbReference>
<dbReference type="Proteomes" id="UP000027442">
    <property type="component" value="Unassembled WGS sequence"/>
</dbReference>
<evidence type="ECO:0000313" key="2">
    <source>
        <dbReference type="EMBL" id="KDR53118.1"/>
    </source>
</evidence>
<sequence length="300" mass="35037">MIDILLKALIVILTMVITKYTFSGHESFPCKTLWLKKGYDFVLENNDWNNLYSVVKLGVGKNMVASIRYWMRSFGLINNDGVTDVAHLIFDSNSGTDPFMEDLGTLWLLHYQLVRSNEATLYNLFFTRFQRERMTFDRNHVVAFVKRFMLENGKIKQFNENTIKKDVGVLLQNYSLSRTPSSMEDYSVLLADLDLISLSSDEKQYSFNIEGKRQLPIEILLYAIVKEKGNTDSVDYDTLQMIGNVFCLNDMGLINILMKLQTKFPNIFRYTDTAGLRQVQFLKRVLPYEVLKYYYRNEEL</sequence>
<dbReference type="InterPro" id="IPR025248">
    <property type="entry name" value="DUF4007"/>
</dbReference>
<organism evidence="2 3">
    <name type="scientific">Hoylesella loescheii DSM 19665 = JCM 12249 = ATCC 15930</name>
    <dbReference type="NCBI Taxonomy" id="1122985"/>
    <lineage>
        <taxon>Bacteria</taxon>
        <taxon>Pseudomonadati</taxon>
        <taxon>Bacteroidota</taxon>
        <taxon>Bacteroidia</taxon>
        <taxon>Bacteroidales</taxon>
        <taxon>Prevotellaceae</taxon>
        <taxon>Hoylesella</taxon>
    </lineage>
</organism>
<keyword evidence="3" id="KW-1185">Reference proteome</keyword>
<dbReference type="Pfam" id="PF13182">
    <property type="entry name" value="DUF4007"/>
    <property type="match status" value="1"/>
</dbReference>
<dbReference type="RefSeq" id="WP_021825659.1">
    <property type="nucleotide sequence ID" value="NZ_KB899226.1"/>
</dbReference>
<evidence type="ECO:0000259" key="1">
    <source>
        <dbReference type="Pfam" id="PF13182"/>
    </source>
</evidence>
<proteinExistence type="predicted"/>
<gene>
    <name evidence="2" type="ORF">HMPREF1991_00799</name>
</gene>
<dbReference type="PATRIC" id="fig|1122985.7.peg.827"/>
<comment type="caution">
    <text evidence="2">The sequence shown here is derived from an EMBL/GenBank/DDBJ whole genome shotgun (WGS) entry which is preliminary data.</text>
</comment>
<dbReference type="HOGENOM" id="CLU_060482_0_0_10"/>
<name>A0A069QJV6_HOYLO</name>
<dbReference type="AlphaFoldDB" id="A0A069QJV6"/>
<evidence type="ECO:0000313" key="3">
    <source>
        <dbReference type="Proteomes" id="UP000027442"/>
    </source>
</evidence>